<keyword evidence="2" id="KW-0472">Membrane</keyword>
<dbReference type="RefSeq" id="WP_344524654.1">
    <property type="nucleotide sequence ID" value="NZ_BAAAPE010000002.1"/>
</dbReference>
<feature type="transmembrane region" description="Helical" evidence="2">
    <location>
        <begin position="57"/>
        <end position="78"/>
    </location>
</feature>
<feature type="transmembrane region" description="Helical" evidence="2">
    <location>
        <begin position="90"/>
        <end position="110"/>
    </location>
</feature>
<gene>
    <name evidence="4" type="ORF">GCM10009801_11360</name>
</gene>
<proteinExistence type="inferred from homology"/>
<dbReference type="EMBL" id="BAAAPE010000002">
    <property type="protein sequence ID" value="GAA2065720.1"/>
    <property type="molecule type" value="Genomic_DNA"/>
</dbReference>
<feature type="domain" description="EamA" evidence="3">
    <location>
        <begin position="156"/>
        <end position="286"/>
    </location>
</feature>
<feature type="transmembrane region" description="Helical" evidence="2">
    <location>
        <begin position="240"/>
        <end position="263"/>
    </location>
</feature>
<accession>A0ABN2VN63</accession>
<feature type="transmembrane region" description="Helical" evidence="2">
    <location>
        <begin position="116"/>
        <end position="132"/>
    </location>
</feature>
<organism evidence="4 5">
    <name type="scientific">Streptomyces albiaxialis</name>
    <dbReference type="NCBI Taxonomy" id="329523"/>
    <lineage>
        <taxon>Bacteria</taxon>
        <taxon>Bacillati</taxon>
        <taxon>Actinomycetota</taxon>
        <taxon>Actinomycetes</taxon>
        <taxon>Kitasatosporales</taxon>
        <taxon>Streptomycetaceae</taxon>
        <taxon>Streptomyces</taxon>
    </lineage>
</organism>
<keyword evidence="5" id="KW-1185">Reference proteome</keyword>
<keyword evidence="2" id="KW-1133">Transmembrane helix</keyword>
<evidence type="ECO:0000256" key="1">
    <source>
        <dbReference type="ARBA" id="ARBA00007362"/>
    </source>
</evidence>
<dbReference type="InterPro" id="IPR000620">
    <property type="entry name" value="EamA_dom"/>
</dbReference>
<dbReference type="Pfam" id="PF00892">
    <property type="entry name" value="EamA"/>
    <property type="match status" value="2"/>
</dbReference>
<comment type="similarity">
    <text evidence="1">Belongs to the EamA transporter family.</text>
</comment>
<name>A0ABN2VN63_9ACTN</name>
<evidence type="ECO:0000259" key="3">
    <source>
        <dbReference type="Pfam" id="PF00892"/>
    </source>
</evidence>
<comment type="caution">
    <text evidence="4">The sequence shown here is derived from an EMBL/GenBank/DDBJ whole genome shotgun (WGS) entry which is preliminary data.</text>
</comment>
<dbReference type="InterPro" id="IPR037185">
    <property type="entry name" value="EmrE-like"/>
</dbReference>
<feature type="transmembrane region" description="Helical" evidence="2">
    <location>
        <begin position="214"/>
        <end position="234"/>
    </location>
</feature>
<reference evidence="4 5" key="1">
    <citation type="journal article" date="2019" name="Int. J. Syst. Evol. Microbiol.">
        <title>The Global Catalogue of Microorganisms (GCM) 10K type strain sequencing project: providing services to taxonomists for standard genome sequencing and annotation.</title>
        <authorList>
            <consortium name="The Broad Institute Genomics Platform"/>
            <consortium name="The Broad Institute Genome Sequencing Center for Infectious Disease"/>
            <person name="Wu L."/>
            <person name="Ma J."/>
        </authorList>
    </citation>
    <scope>NUCLEOTIDE SEQUENCE [LARGE SCALE GENOMIC DNA]</scope>
    <source>
        <strain evidence="4 5">JCM 15478</strain>
    </source>
</reference>
<dbReference type="SUPFAM" id="SSF103481">
    <property type="entry name" value="Multidrug resistance efflux transporter EmrE"/>
    <property type="match status" value="2"/>
</dbReference>
<sequence>MGEALALASALCFGATHFLNGLLARRADSAAVALTGQLGGTALMLALAPLAAAPHITPAALGWGALSGLGTGLGVAFLYRGMSGGRFSVVVPLSDVAAVALPVLIGVALLGDRPTWPAWTGIAAAPPALWLISRSARADASPGAAAPRGRGVVASGACDGLVAGVGFAAQFVALAQADAAAGLWPLAVSRAVSVLALVPPVARRPRAPRMPGRLAWACAGVGALGTVAITLYVLAAREQLMSLAVVLTALYPAIPVLLGVTVLRERLTRAQAAGLACAGAAIALISLA</sequence>
<feature type="transmembrane region" description="Helical" evidence="2">
    <location>
        <begin position="152"/>
        <end position="175"/>
    </location>
</feature>
<evidence type="ECO:0000313" key="5">
    <source>
        <dbReference type="Proteomes" id="UP001500016"/>
    </source>
</evidence>
<dbReference type="Gene3D" id="1.10.3730.20">
    <property type="match status" value="1"/>
</dbReference>
<feature type="domain" description="EamA" evidence="3">
    <location>
        <begin position="2"/>
        <end position="133"/>
    </location>
</feature>
<evidence type="ECO:0000256" key="2">
    <source>
        <dbReference type="SAM" id="Phobius"/>
    </source>
</evidence>
<protein>
    <submittedName>
        <fullName evidence="4">DMT family transporter</fullName>
    </submittedName>
</protein>
<keyword evidence="2" id="KW-0812">Transmembrane</keyword>
<feature type="transmembrane region" description="Helical" evidence="2">
    <location>
        <begin position="181"/>
        <end position="202"/>
    </location>
</feature>
<evidence type="ECO:0000313" key="4">
    <source>
        <dbReference type="EMBL" id="GAA2065720.1"/>
    </source>
</evidence>
<dbReference type="Proteomes" id="UP001500016">
    <property type="component" value="Unassembled WGS sequence"/>
</dbReference>